<name>A0AAV9KDW7_9SOLN</name>
<gene>
    <name evidence="1" type="ORF">R3W88_005143</name>
</gene>
<dbReference type="SUPFAM" id="SSF48403">
    <property type="entry name" value="Ankyrin repeat"/>
    <property type="match status" value="1"/>
</dbReference>
<comment type="caution">
    <text evidence="1">The sequence shown here is derived from an EMBL/GenBank/DDBJ whole genome shotgun (WGS) entry which is preliminary data.</text>
</comment>
<dbReference type="Gene3D" id="1.25.40.20">
    <property type="entry name" value="Ankyrin repeat-containing domain"/>
    <property type="match status" value="1"/>
</dbReference>
<dbReference type="PANTHER" id="PTHR24121:SF21">
    <property type="entry name" value="ANKYRIN REPEAT FAMILY PROTEIN"/>
    <property type="match status" value="1"/>
</dbReference>
<dbReference type="PANTHER" id="PTHR24121">
    <property type="entry name" value="NO MECHANORECEPTOR POTENTIAL C, ISOFORM D-RELATED"/>
    <property type="match status" value="1"/>
</dbReference>
<organism evidence="1 2">
    <name type="scientific">Solanum pinnatisectum</name>
    <name type="common">tansyleaf nightshade</name>
    <dbReference type="NCBI Taxonomy" id="50273"/>
    <lineage>
        <taxon>Eukaryota</taxon>
        <taxon>Viridiplantae</taxon>
        <taxon>Streptophyta</taxon>
        <taxon>Embryophyta</taxon>
        <taxon>Tracheophyta</taxon>
        <taxon>Spermatophyta</taxon>
        <taxon>Magnoliopsida</taxon>
        <taxon>eudicotyledons</taxon>
        <taxon>Gunneridae</taxon>
        <taxon>Pentapetalae</taxon>
        <taxon>asterids</taxon>
        <taxon>lamiids</taxon>
        <taxon>Solanales</taxon>
        <taxon>Solanaceae</taxon>
        <taxon>Solanoideae</taxon>
        <taxon>Solaneae</taxon>
        <taxon>Solanum</taxon>
    </lineage>
</organism>
<keyword evidence="2" id="KW-1185">Reference proteome</keyword>
<evidence type="ECO:0000313" key="1">
    <source>
        <dbReference type="EMBL" id="KAK4710630.1"/>
    </source>
</evidence>
<dbReference type="Proteomes" id="UP001311915">
    <property type="component" value="Unassembled WGS sequence"/>
</dbReference>
<proteinExistence type="predicted"/>
<accession>A0AAV9KDW7</accession>
<evidence type="ECO:0008006" key="3">
    <source>
        <dbReference type="Google" id="ProtNLM"/>
    </source>
</evidence>
<sequence length="252" mass="28351">MLLAFTATFFLVYSNHTGWEPKLIAACVGIPVALFGNFSFTKSVLNGVRSRSSTAQVIWTCTIHSYAENQLPDPALVLNKWSVAEVILKKDPSLVRQKISDFGETVLQIVTLAGSTGFLMEPDDFELKTNNGNTAFSFAAIYGHKAMVSYLFEVTNLDMLNQTDRLLLLEITTHNEMYDVALKIFNKDRKLTTQMLQLGNLDVLHILSRKSLVISNQQGKLKRFVEGPNYNSPLPWTKFTSMARSRFITCKI</sequence>
<evidence type="ECO:0000313" key="2">
    <source>
        <dbReference type="Proteomes" id="UP001311915"/>
    </source>
</evidence>
<dbReference type="EMBL" id="JAWPEI010000011">
    <property type="protein sequence ID" value="KAK4710630.1"/>
    <property type="molecule type" value="Genomic_DNA"/>
</dbReference>
<reference evidence="1 2" key="1">
    <citation type="submission" date="2023-10" db="EMBL/GenBank/DDBJ databases">
        <title>Genome-Wide Identification Analysis in wild type Solanum Pinnatisectum Reveals Some Genes Defensing Phytophthora Infestans.</title>
        <authorList>
            <person name="Sun C."/>
        </authorList>
    </citation>
    <scope>NUCLEOTIDE SEQUENCE [LARGE SCALE GENOMIC DNA]</scope>
    <source>
        <strain evidence="1">LQN</strain>
        <tissue evidence="1">Leaf</tissue>
    </source>
</reference>
<dbReference type="InterPro" id="IPR036770">
    <property type="entry name" value="Ankyrin_rpt-contain_sf"/>
</dbReference>
<protein>
    <recommendedName>
        <fullName evidence="3">Ankyrin repeat-containing protein</fullName>
    </recommendedName>
</protein>
<dbReference type="AlphaFoldDB" id="A0AAV9KDW7"/>